<dbReference type="GO" id="GO:0071040">
    <property type="term" value="P:nuclear polyadenylation-dependent antisense transcript catabolic process"/>
    <property type="evidence" value="ECO:0007669"/>
    <property type="project" value="TreeGrafter"/>
</dbReference>
<dbReference type="SMART" id="SM00341">
    <property type="entry name" value="HRDC"/>
    <property type="match status" value="1"/>
</dbReference>
<dbReference type="InterPro" id="IPR010997">
    <property type="entry name" value="HRDC-like_sf"/>
</dbReference>
<dbReference type="PANTHER" id="PTHR12124:SF47">
    <property type="entry name" value="EXOSOME COMPONENT 10"/>
    <property type="match status" value="1"/>
</dbReference>
<dbReference type="FunFam" id="1.10.150.80:FF:000001">
    <property type="entry name" value="Putative exosome component 10"/>
    <property type="match status" value="1"/>
</dbReference>
<dbReference type="Proteomes" id="UP000887561">
    <property type="component" value="Unplaced"/>
</dbReference>
<dbReference type="Gene3D" id="1.10.150.80">
    <property type="entry name" value="HRDC domain"/>
    <property type="match status" value="1"/>
</dbReference>
<dbReference type="Pfam" id="PF08066">
    <property type="entry name" value="PMC2NT"/>
    <property type="match status" value="1"/>
</dbReference>
<evidence type="ECO:0000259" key="4">
    <source>
        <dbReference type="PROSITE" id="PS50967"/>
    </source>
</evidence>
<dbReference type="GO" id="GO:0071035">
    <property type="term" value="P:nuclear polyadenylation-dependent rRNA catabolic process"/>
    <property type="evidence" value="ECO:0007669"/>
    <property type="project" value="TreeGrafter"/>
</dbReference>
<keyword evidence="2" id="KW-0539">Nucleus</keyword>
<keyword evidence="5" id="KW-1185">Reference proteome</keyword>
<comment type="similarity">
    <text evidence="3">Belongs to the exosome component 10/RRP6 family.</text>
</comment>
<evidence type="ECO:0000313" key="6">
    <source>
        <dbReference type="WBParaSite" id="scaffold13321_cov237.g16812"/>
    </source>
</evidence>
<dbReference type="InterPro" id="IPR045092">
    <property type="entry name" value="Rrp6-like"/>
</dbReference>
<dbReference type="GO" id="GO:0071037">
    <property type="term" value="P:nuclear polyadenylation-dependent snRNA catabolic process"/>
    <property type="evidence" value="ECO:0007669"/>
    <property type="project" value="TreeGrafter"/>
</dbReference>
<dbReference type="GO" id="GO:0071038">
    <property type="term" value="P:TRAMP-dependent tRNA surveillance pathway"/>
    <property type="evidence" value="ECO:0007669"/>
    <property type="project" value="TreeGrafter"/>
</dbReference>
<evidence type="ECO:0000256" key="3">
    <source>
        <dbReference type="ARBA" id="ARBA00043957"/>
    </source>
</evidence>
<dbReference type="PROSITE" id="PS50967">
    <property type="entry name" value="HRDC"/>
    <property type="match status" value="1"/>
</dbReference>
<dbReference type="InterPro" id="IPR012588">
    <property type="entry name" value="Exosome-assoc_fac_Rrp6_N"/>
</dbReference>
<dbReference type="InterPro" id="IPR002121">
    <property type="entry name" value="HRDC_dom"/>
</dbReference>
<dbReference type="Pfam" id="PF00570">
    <property type="entry name" value="HRDC"/>
    <property type="match status" value="1"/>
</dbReference>
<dbReference type="GO" id="GO:0000176">
    <property type="term" value="C:nuclear exosome (RNase complex)"/>
    <property type="evidence" value="ECO:0007669"/>
    <property type="project" value="InterPro"/>
</dbReference>
<dbReference type="GO" id="GO:0005730">
    <property type="term" value="C:nucleolus"/>
    <property type="evidence" value="ECO:0007669"/>
    <property type="project" value="TreeGrafter"/>
</dbReference>
<accession>A0A915LN23</accession>
<sequence>KLQSSTASLVKTSNQMPLIGDGFELYATFPQFNQFMHTQRNRIANVLRKISNEAGLKSLKINDRSLEDFTQIISVNDRLVDNIVRNFDEHEAKLNEDRVNVRKIDLGAECISGATATSSEGNTHISSKIIRRTYNQFEKQINVKVPEQSTDYKELLNGRQLNNRQIFALEQLWRWREVTAKEHDKSFYYVLPDHMMLKIAEILPREQSGILACCAPVPRLVRHELESLARILKIARELPLEQTTINNLNKLSKQNGIDEFRGEKEKQIKNNESKELRRILLSGNIEELETKKSNSCKEKALNIQEYLEQQWASPYETYLVAMMVSQNMHM</sequence>
<dbReference type="GO" id="GO:0000166">
    <property type="term" value="F:nucleotide binding"/>
    <property type="evidence" value="ECO:0007669"/>
    <property type="project" value="InterPro"/>
</dbReference>
<comment type="subcellular location">
    <subcellularLocation>
        <location evidence="1">Nucleus</location>
    </subcellularLocation>
</comment>
<name>A0A915LN23_MELJA</name>
<evidence type="ECO:0000313" key="5">
    <source>
        <dbReference type="Proteomes" id="UP000887561"/>
    </source>
</evidence>
<dbReference type="GO" id="GO:0071036">
    <property type="term" value="P:nuclear polyadenylation-dependent snoRNA catabolic process"/>
    <property type="evidence" value="ECO:0007669"/>
    <property type="project" value="TreeGrafter"/>
</dbReference>
<organism evidence="5 6">
    <name type="scientific">Meloidogyne javanica</name>
    <name type="common">Root-knot nematode worm</name>
    <dbReference type="NCBI Taxonomy" id="6303"/>
    <lineage>
        <taxon>Eukaryota</taxon>
        <taxon>Metazoa</taxon>
        <taxon>Ecdysozoa</taxon>
        <taxon>Nematoda</taxon>
        <taxon>Chromadorea</taxon>
        <taxon>Rhabditida</taxon>
        <taxon>Tylenchina</taxon>
        <taxon>Tylenchomorpha</taxon>
        <taxon>Tylenchoidea</taxon>
        <taxon>Meloidogynidae</taxon>
        <taxon>Meloidogyninae</taxon>
        <taxon>Meloidogyne</taxon>
        <taxon>Meloidogyne incognita group</taxon>
    </lineage>
</organism>
<reference evidence="6" key="1">
    <citation type="submission" date="2022-11" db="UniProtKB">
        <authorList>
            <consortium name="WormBaseParasite"/>
        </authorList>
    </citation>
    <scope>IDENTIFICATION</scope>
</reference>
<dbReference type="GO" id="GO:0000467">
    <property type="term" value="P:exonucleolytic trimming to generate mature 3'-end of 5.8S rRNA from tricistronic rRNA transcript (SSU-rRNA, 5.8S rRNA, LSU-rRNA)"/>
    <property type="evidence" value="ECO:0007669"/>
    <property type="project" value="InterPro"/>
</dbReference>
<dbReference type="GO" id="GO:0071039">
    <property type="term" value="P:nuclear polyadenylation-dependent CUT catabolic process"/>
    <property type="evidence" value="ECO:0007669"/>
    <property type="project" value="TreeGrafter"/>
</dbReference>
<dbReference type="SUPFAM" id="SSF47819">
    <property type="entry name" value="HRDC-like"/>
    <property type="match status" value="1"/>
</dbReference>
<dbReference type="WBParaSite" id="scaffold13321_cov237.g16812">
    <property type="protein sequence ID" value="scaffold13321_cov237.g16812"/>
    <property type="gene ID" value="scaffold13321_cov237.g16812"/>
</dbReference>
<dbReference type="AlphaFoldDB" id="A0A915LN23"/>
<dbReference type="GO" id="GO:0003727">
    <property type="term" value="F:single-stranded RNA binding"/>
    <property type="evidence" value="ECO:0007669"/>
    <property type="project" value="TreeGrafter"/>
</dbReference>
<dbReference type="GO" id="GO:0000175">
    <property type="term" value="F:3'-5'-RNA exonuclease activity"/>
    <property type="evidence" value="ECO:0007669"/>
    <property type="project" value="InterPro"/>
</dbReference>
<feature type="domain" description="HRDC" evidence="4">
    <location>
        <begin position="162"/>
        <end position="242"/>
    </location>
</feature>
<dbReference type="GO" id="GO:0071051">
    <property type="term" value="P:poly(A)-dependent snoRNA 3'-end processing"/>
    <property type="evidence" value="ECO:0007669"/>
    <property type="project" value="TreeGrafter"/>
</dbReference>
<dbReference type="GO" id="GO:0071044">
    <property type="term" value="P:histone mRNA catabolic process"/>
    <property type="evidence" value="ECO:0007669"/>
    <property type="project" value="TreeGrafter"/>
</dbReference>
<proteinExistence type="inferred from homology"/>
<dbReference type="InterPro" id="IPR044876">
    <property type="entry name" value="HRDC_dom_sf"/>
</dbReference>
<evidence type="ECO:0000256" key="1">
    <source>
        <dbReference type="ARBA" id="ARBA00004123"/>
    </source>
</evidence>
<dbReference type="PANTHER" id="PTHR12124">
    <property type="entry name" value="POLYMYOSITIS/SCLERODERMA AUTOANTIGEN-RELATED"/>
    <property type="match status" value="1"/>
</dbReference>
<evidence type="ECO:0000256" key="2">
    <source>
        <dbReference type="ARBA" id="ARBA00023242"/>
    </source>
</evidence>
<protein>
    <submittedName>
        <fullName evidence="6">HRDC domain-containing protein</fullName>
    </submittedName>
</protein>